<dbReference type="AlphaFoldDB" id="A0A382FIF4"/>
<organism evidence="1">
    <name type="scientific">marine metagenome</name>
    <dbReference type="NCBI Taxonomy" id="408172"/>
    <lineage>
        <taxon>unclassified sequences</taxon>
        <taxon>metagenomes</taxon>
        <taxon>ecological metagenomes</taxon>
    </lineage>
</organism>
<reference evidence="1" key="1">
    <citation type="submission" date="2018-05" db="EMBL/GenBank/DDBJ databases">
        <authorList>
            <person name="Lanie J.A."/>
            <person name="Ng W.-L."/>
            <person name="Kazmierczak K.M."/>
            <person name="Andrzejewski T.M."/>
            <person name="Davidsen T.M."/>
            <person name="Wayne K.J."/>
            <person name="Tettelin H."/>
            <person name="Glass J.I."/>
            <person name="Rusch D."/>
            <person name="Podicherti R."/>
            <person name="Tsui H.-C.T."/>
            <person name="Winkler M.E."/>
        </authorList>
    </citation>
    <scope>NUCLEOTIDE SEQUENCE</scope>
</reference>
<sequence length="30" mass="3631">MMGRFGYIKGEKYVFIRSNKEGRNSNSWFK</sequence>
<dbReference type="EMBL" id="UINC01049691">
    <property type="protein sequence ID" value="SVB61771.1"/>
    <property type="molecule type" value="Genomic_DNA"/>
</dbReference>
<evidence type="ECO:0000313" key="1">
    <source>
        <dbReference type="EMBL" id="SVB61771.1"/>
    </source>
</evidence>
<accession>A0A382FIF4</accession>
<gene>
    <name evidence="1" type="ORF">METZ01_LOCUS214625</name>
</gene>
<name>A0A382FIF4_9ZZZZ</name>
<protein>
    <submittedName>
        <fullName evidence="1">Uncharacterized protein</fullName>
    </submittedName>
</protein>
<proteinExistence type="predicted"/>